<accession>A0A9Q0P0E9</accession>
<comment type="caution">
    <text evidence="4">The sequence shown here is derived from an EMBL/GenBank/DDBJ whole genome shotgun (WGS) entry which is preliminary data.</text>
</comment>
<dbReference type="InterPro" id="IPR005069">
    <property type="entry name" value="Nucl-diP-sugar_transferase"/>
</dbReference>
<dbReference type="Proteomes" id="UP001151532">
    <property type="component" value="Chromosome 14"/>
</dbReference>
<keyword evidence="5" id="KW-1185">Reference proteome</keyword>
<feature type="domain" description="Nucleotide-diphospho-sugar transferase" evidence="3">
    <location>
        <begin position="247"/>
        <end position="396"/>
    </location>
</feature>
<keyword evidence="1" id="KW-0175">Coiled coil</keyword>
<evidence type="ECO:0000313" key="4">
    <source>
        <dbReference type="EMBL" id="KAJ6679276.1"/>
    </source>
</evidence>
<dbReference type="OrthoDB" id="540503at2759"/>
<dbReference type="AlphaFoldDB" id="A0A9Q0P0E9"/>
<dbReference type="PANTHER" id="PTHR46581:SF3">
    <property type="entry name" value="ARABINOSYLTRANSFERASE RRA3"/>
    <property type="match status" value="1"/>
</dbReference>
<dbReference type="PROSITE" id="PS51257">
    <property type="entry name" value="PROKAR_LIPOPROTEIN"/>
    <property type="match status" value="1"/>
</dbReference>
<dbReference type="GO" id="GO:0016757">
    <property type="term" value="F:glycosyltransferase activity"/>
    <property type="evidence" value="ECO:0007669"/>
    <property type="project" value="InterPro"/>
</dbReference>
<reference evidence="4" key="1">
    <citation type="submission" date="2022-11" db="EMBL/GenBank/DDBJ databases">
        <authorList>
            <person name="Hyden B.L."/>
            <person name="Feng K."/>
            <person name="Yates T."/>
            <person name="Jawdy S."/>
            <person name="Smart L.B."/>
            <person name="Muchero W."/>
        </authorList>
    </citation>
    <scope>NUCLEOTIDE SEQUENCE</scope>
    <source>
        <tissue evidence="4">Shoot tip</tissue>
    </source>
</reference>
<evidence type="ECO:0000313" key="5">
    <source>
        <dbReference type="Proteomes" id="UP001151532"/>
    </source>
</evidence>
<dbReference type="PANTHER" id="PTHR46581">
    <property type="entry name" value="ARABINOSYLTRANSFERASE RRA3"/>
    <property type="match status" value="1"/>
</dbReference>
<reference evidence="4" key="2">
    <citation type="journal article" date="2023" name="Int. J. Mol. Sci.">
        <title>De Novo Assembly and Annotation of 11 Diverse Shrub Willow (Salix) Genomes Reveals Novel Gene Organization in Sex-Linked Regions.</title>
        <authorList>
            <person name="Hyden B."/>
            <person name="Feng K."/>
            <person name="Yates T.B."/>
            <person name="Jawdy S."/>
            <person name="Cereghino C."/>
            <person name="Smart L.B."/>
            <person name="Muchero W."/>
        </authorList>
    </citation>
    <scope>NUCLEOTIDE SEQUENCE</scope>
    <source>
        <tissue evidence="4">Shoot tip</tissue>
    </source>
</reference>
<name>A0A9Q0P0E9_SALPP</name>
<evidence type="ECO:0000259" key="3">
    <source>
        <dbReference type="Pfam" id="PF03407"/>
    </source>
</evidence>
<proteinExistence type="predicted"/>
<evidence type="ECO:0000256" key="1">
    <source>
        <dbReference type="SAM" id="Coils"/>
    </source>
</evidence>
<feature type="coiled-coil region" evidence="1">
    <location>
        <begin position="69"/>
        <end position="110"/>
    </location>
</feature>
<keyword evidence="2" id="KW-0812">Transmembrane</keyword>
<protein>
    <submittedName>
        <fullName evidence="4">GLYCOSYLTRANSFERASE</fullName>
    </submittedName>
</protein>
<keyword evidence="2" id="KW-1133">Transmembrane helix</keyword>
<dbReference type="GO" id="GO:0080147">
    <property type="term" value="P:root hair cell development"/>
    <property type="evidence" value="ECO:0007669"/>
    <property type="project" value="InterPro"/>
</dbReference>
<organism evidence="4 5">
    <name type="scientific">Salix purpurea</name>
    <name type="common">Purple osier willow</name>
    <dbReference type="NCBI Taxonomy" id="77065"/>
    <lineage>
        <taxon>Eukaryota</taxon>
        <taxon>Viridiplantae</taxon>
        <taxon>Streptophyta</taxon>
        <taxon>Embryophyta</taxon>
        <taxon>Tracheophyta</taxon>
        <taxon>Spermatophyta</taxon>
        <taxon>Magnoliopsida</taxon>
        <taxon>eudicotyledons</taxon>
        <taxon>Gunneridae</taxon>
        <taxon>Pentapetalae</taxon>
        <taxon>rosids</taxon>
        <taxon>fabids</taxon>
        <taxon>Malpighiales</taxon>
        <taxon>Salicaceae</taxon>
        <taxon>Saliceae</taxon>
        <taxon>Salix</taxon>
    </lineage>
</organism>
<sequence>MAVLRREKGQSPQGSRIAVSILIGILLGCVFAVFYPHGFFSSNLTVSHRRIANSNLQTGSSSCESPDRIKMVKADIVSISEKNAELKKQVRELNEKLQLAEQGQDHAQKQVLLLGKQQKAGSFGTVKGLRTNPTVVPDESVNPRLAKLLEEIAVRKELIVALANSNVKTMLEVWFTNIKKAGVRNYLVVALDDQIVDFCKSNDVPVYKRDPDSDIDSVARTGRKPCCFWIEVPYFEGILAAGLQCSSNPFDHLYRDSDVESMSDGHDNMTAYGFNDVFNDPAMGWARYAHTMRIWVYNSGFFYIRPTLPSIELLDRVAGRLSREPKSWDQAVFNEELFFPSHPGYDGLHAAKRTMDMFLFMNSKVLFKTVRKDPALKTLKPVIVHVNYHPDKLRRMQAVVEFYVNGKQDALDPFPDEWHFVAPGGGGISDFCDWLRSDWTSKDHEPGSSYFRARILLR</sequence>
<dbReference type="InterPro" id="IPR044290">
    <property type="entry name" value="RRA1/2/3"/>
</dbReference>
<dbReference type="EMBL" id="JAPFFK010000020">
    <property type="protein sequence ID" value="KAJ6679276.1"/>
    <property type="molecule type" value="Genomic_DNA"/>
</dbReference>
<gene>
    <name evidence="4" type="ORF">OIU79_019101</name>
</gene>
<keyword evidence="2" id="KW-0472">Membrane</keyword>
<evidence type="ECO:0000256" key="2">
    <source>
        <dbReference type="SAM" id="Phobius"/>
    </source>
</evidence>
<feature type="transmembrane region" description="Helical" evidence="2">
    <location>
        <begin position="21"/>
        <end position="40"/>
    </location>
</feature>
<dbReference type="Pfam" id="PF03407">
    <property type="entry name" value="Nucleotid_trans"/>
    <property type="match status" value="1"/>
</dbReference>